<proteinExistence type="predicted"/>
<comment type="caution">
    <text evidence="1">The sequence shown here is derived from an EMBL/GenBank/DDBJ whole genome shotgun (WGS) entry which is preliminary data.</text>
</comment>
<organism evidence="1">
    <name type="scientific">marine sediment metagenome</name>
    <dbReference type="NCBI Taxonomy" id="412755"/>
    <lineage>
        <taxon>unclassified sequences</taxon>
        <taxon>metagenomes</taxon>
        <taxon>ecological metagenomes</taxon>
    </lineage>
</organism>
<dbReference type="AlphaFoldDB" id="X0VUG4"/>
<reference evidence="1" key="1">
    <citation type="journal article" date="2014" name="Front. Microbiol.">
        <title>High frequency of phylogenetically diverse reductive dehalogenase-homologous genes in deep subseafloor sedimentary metagenomes.</title>
        <authorList>
            <person name="Kawai M."/>
            <person name="Futagami T."/>
            <person name="Toyoda A."/>
            <person name="Takaki Y."/>
            <person name="Nishi S."/>
            <person name="Hori S."/>
            <person name="Arai W."/>
            <person name="Tsubouchi T."/>
            <person name="Morono Y."/>
            <person name="Uchiyama I."/>
            <person name="Ito T."/>
            <person name="Fujiyama A."/>
            <person name="Inagaki F."/>
            <person name="Takami H."/>
        </authorList>
    </citation>
    <scope>NUCLEOTIDE SEQUENCE</scope>
    <source>
        <strain evidence="1">Expedition CK06-06</strain>
    </source>
</reference>
<evidence type="ECO:0000313" key="1">
    <source>
        <dbReference type="EMBL" id="GAG21915.1"/>
    </source>
</evidence>
<protein>
    <submittedName>
        <fullName evidence="1">Uncharacterized protein</fullName>
    </submittedName>
</protein>
<accession>X0VUG4</accession>
<dbReference type="EMBL" id="BARS01038376">
    <property type="protein sequence ID" value="GAG21915.1"/>
    <property type="molecule type" value="Genomic_DNA"/>
</dbReference>
<name>X0VUG4_9ZZZZ</name>
<gene>
    <name evidence="1" type="ORF">S01H1_58733</name>
</gene>
<sequence length="40" mass="4531">MIIPELKLVLVMRMDTDGEWTDPGEDTLNLALMILTARTN</sequence>